<dbReference type="AlphaFoldDB" id="A0A7M7PC96"/>
<feature type="transmembrane region" description="Helical" evidence="2">
    <location>
        <begin position="76"/>
        <end position="98"/>
    </location>
</feature>
<evidence type="ECO:0000256" key="1">
    <source>
        <dbReference type="SAM" id="MobiDB-lite"/>
    </source>
</evidence>
<keyword evidence="2" id="KW-1133">Transmembrane helix</keyword>
<keyword evidence="2" id="KW-0472">Membrane</keyword>
<feature type="compositionally biased region" description="Polar residues" evidence="1">
    <location>
        <begin position="213"/>
        <end position="226"/>
    </location>
</feature>
<reference evidence="4" key="2">
    <citation type="submission" date="2021-01" db="UniProtKB">
        <authorList>
            <consortium name="EnsemblMetazoa"/>
        </authorList>
    </citation>
    <scope>IDENTIFICATION</scope>
</reference>
<feature type="transmembrane region" description="Helical" evidence="2">
    <location>
        <begin position="110"/>
        <end position="129"/>
    </location>
</feature>
<dbReference type="GeneID" id="105445470"/>
<evidence type="ECO:0000313" key="5">
    <source>
        <dbReference type="Proteomes" id="UP000007110"/>
    </source>
</evidence>
<dbReference type="PANTHER" id="PTHR23252">
    <property type="entry name" value="INTIMAL THICKNESS RECEPTOR-RELATED"/>
    <property type="match status" value="1"/>
</dbReference>
<evidence type="ECO:0000256" key="2">
    <source>
        <dbReference type="SAM" id="Phobius"/>
    </source>
</evidence>
<feature type="region of interest" description="Disordered" evidence="1">
    <location>
        <begin position="173"/>
        <end position="234"/>
    </location>
</feature>
<feature type="compositionally biased region" description="Polar residues" evidence="1">
    <location>
        <begin position="173"/>
        <end position="193"/>
    </location>
</feature>
<dbReference type="GO" id="GO:0019236">
    <property type="term" value="P:response to pheromone"/>
    <property type="evidence" value="ECO:0007669"/>
    <property type="project" value="InterPro"/>
</dbReference>
<dbReference type="PANTHER" id="PTHR23252:SF29">
    <property type="entry name" value="INTEGRAL MEMBRANE PROTEIN GPR180"/>
    <property type="match status" value="1"/>
</dbReference>
<reference evidence="5" key="1">
    <citation type="submission" date="2015-02" db="EMBL/GenBank/DDBJ databases">
        <title>Genome sequencing for Strongylocentrotus purpuratus.</title>
        <authorList>
            <person name="Murali S."/>
            <person name="Liu Y."/>
            <person name="Vee V."/>
            <person name="English A."/>
            <person name="Wang M."/>
            <person name="Skinner E."/>
            <person name="Han Y."/>
            <person name="Muzny D.M."/>
            <person name="Worley K.C."/>
            <person name="Gibbs R.A."/>
        </authorList>
    </citation>
    <scope>NUCLEOTIDE SEQUENCE</scope>
</reference>
<dbReference type="InParanoid" id="A0A7M7PC96"/>
<feature type="region of interest" description="Disordered" evidence="1">
    <location>
        <begin position="349"/>
        <end position="398"/>
    </location>
</feature>
<protein>
    <recommendedName>
        <fullName evidence="3">GPR180/TMEM145 transmembrane domain-containing protein</fullName>
    </recommendedName>
</protein>
<dbReference type="OrthoDB" id="10149869at2759"/>
<keyword evidence="2" id="KW-0812">Transmembrane</keyword>
<evidence type="ECO:0000259" key="3">
    <source>
        <dbReference type="Pfam" id="PF10192"/>
    </source>
</evidence>
<proteinExistence type="predicted"/>
<dbReference type="EnsemblMetazoa" id="XM_030991189">
    <property type="protein sequence ID" value="XP_030847049"/>
    <property type="gene ID" value="LOC105445470"/>
</dbReference>
<dbReference type="GO" id="GO:0007186">
    <property type="term" value="P:G protein-coupled receptor signaling pathway"/>
    <property type="evidence" value="ECO:0007669"/>
    <property type="project" value="InterPro"/>
</dbReference>
<feature type="compositionally biased region" description="Basic and acidic residues" evidence="1">
    <location>
        <begin position="202"/>
        <end position="212"/>
    </location>
</feature>
<dbReference type="RefSeq" id="XP_030847049.1">
    <property type="nucleotide sequence ID" value="XM_030991189.1"/>
</dbReference>
<organism evidence="4 5">
    <name type="scientific">Strongylocentrotus purpuratus</name>
    <name type="common">Purple sea urchin</name>
    <dbReference type="NCBI Taxonomy" id="7668"/>
    <lineage>
        <taxon>Eukaryota</taxon>
        <taxon>Metazoa</taxon>
        <taxon>Echinodermata</taxon>
        <taxon>Eleutherozoa</taxon>
        <taxon>Echinozoa</taxon>
        <taxon>Echinoidea</taxon>
        <taxon>Euechinoidea</taxon>
        <taxon>Echinacea</taxon>
        <taxon>Camarodonta</taxon>
        <taxon>Echinidea</taxon>
        <taxon>Strongylocentrotidae</taxon>
        <taxon>Strongylocentrotus</taxon>
    </lineage>
</organism>
<dbReference type="KEGG" id="spu:105445470"/>
<dbReference type="InterPro" id="IPR047831">
    <property type="entry name" value="GPR180/TMEM145"/>
</dbReference>
<feature type="compositionally biased region" description="Basic residues" evidence="1">
    <location>
        <begin position="386"/>
        <end position="396"/>
    </location>
</feature>
<name>A0A7M7PC96_STRPU</name>
<dbReference type="Pfam" id="PF10192">
    <property type="entry name" value="GPR180-TMEM145_TM"/>
    <property type="match status" value="1"/>
</dbReference>
<sequence>MSVHGSVKLTILTTLYAVSYLVFSIYRNILVDPRDILALYSIKVAAGPLVCRITGLIWTMYGVFYTVKSHPDKLAFYIHFSCFFSVWFMTEPVSLILATSSVFRKMDSALISNGLQLLTAFLGHTYFLFLTMPNTLNKCFPFHLPVSKIGVLPATEDVGSLYKPSEDHYDIFSNRSPNSARGTVKSANSSSSDPIDLPRVSLHKESNDEQRRQSVNTRVASTTLSTRLAMPSPPQEYLNEPELLVPPSSDFSVFCVMTEAWKADKSSPTLLESQCQSPKTTEIKQREYVQPYKLTPILPYEVDDDDVDEDDDVSVLSLGLDVFNKPLPGDVPNRFQRLTHTKLPKLMIHGKKKPAQTTIKTPRSKDAKDNSKGPPTKQAWSNSIKKERKRLKHLTKLSKFSEPKLPEIKTTKVMRFDPSRLEP</sequence>
<keyword evidence="5" id="KW-1185">Reference proteome</keyword>
<feature type="transmembrane region" description="Helical" evidence="2">
    <location>
        <begin position="6"/>
        <end position="26"/>
    </location>
</feature>
<feature type="transmembrane region" description="Helical" evidence="2">
    <location>
        <begin position="38"/>
        <end position="64"/>
    </location>
</feature>
<feature type="domain" description="GPR180/TMEM145 transmembrane" evidence="3">
    <location>
        <begin position="4"/>
        <end position="125"/>
    </location>
</feature>
<dbReference type="InterPro" id="IPR019336">
    <property type="entry name" value="GPR180/TMEM145_TM"/>
</dbReference>
<accession>A0A7M7PC96</accession>
<dbReference type="OMA" id="CAMAETC"/>
<dbReference type="Proteomes" id="UP000007110">
    <property type="component" value="Unassembled WGS sequence"/>
</dbReference>
<evidence type="ECO:0000313" key="4">
    <source>
        <dbReference type="EnsemblMetazoa" id="XP_030847049"/>
    </source>
</evidence>